<dbReference type="Gene3D" id="3.40.50.720">
    <property type="entry name" value="NAD(P)-binding Rossmann-like Domain"/>
    <property type="match status" value="1"/>
</dbReference>
<name>A0AAJ0HPG5_9PEZI</name>
<dbReference type="GO" id="GO:0016491">
    <property type="term" value="F:oxidoreductase activity"/>
    <property type="evidence" value="ECO:0007669"/>
    <property type="project" value="UniProtKB-KW"/>
</dbReference>
<dbReference type="PROSITE" id="PS01162">
    <property type="entry name" value="QOR_ZETA_CRYSTAL"/>
    <property type="match status" value="1"/>
</dbReference>
<dbReference type="PANTHER" id="PTHR11695">
    <property type="entry name" value="ALCOHOL DEHYDROGENASE RELATED"/>
    <property type="match status" value="1"/>
</dbReference>
<dbReference type="PANTHER" id="PTHR11695:SF294">
    <property type="entry name" value="RETICULON-4-INTERACTING PROTEIN 1, MITOCHONDRIAL"/>
    <property type="match status" value="1"/>
</dbReference>
<gene>
    <name evidence="3" type="ORF">B0T25DRAFT_531542</name>
</gene>
<dbReference type="SUPFAM" id="SSF51735">
    <property type="entry name" value="NAD(P)-binding Rossmann-fold domains"/>
    <property type="match status" value="1"/>
</dbReference>
<dbReference type="InterPro" id="IPR002364">
    <property type="entry name" value="Quin_OxRdtase/zeta-crystal_CS"/>
</dbReference>
<dbReference type="InterPro" id="IPR050700">
    <property type="entry name" value="YIM1/Zinc_Alcohol_DH_Fams"/>
</dbReference>
<comment type="caution">
    <text evidence="3">The sequence shown here is derived from an EMBL/GenBank/DDBJ whole genome shotgun (WGS) entry which is preliminary data.</text>
</comment>
<dbReference type="Gene3D" id="3.90.180.10">
    <property type="entry name" value="Medium-chain alcohol dehydrogenases, catalytic domain"/>
    <property type="match status" value="1"/>
</dbReference>
<dbReference type="CDD" id="cd08267">
    <property type="entry name" value="MDR1"/>
    <property type="match status" value="1"/>
</dbReference>
<sequence>MDLTATVLDFWAAPGSPTPTRTFTAGDAVVGFLSFDHVRTMGTGGLQEVVAVPARFFVQVPRGRSQREAAGLLLAGCTAWQQVVETEVREGMRVLVYGASGGCGSFAVQMVRHVVGEKGVVVAVCSGRNEETVRGLGANEVVDYTRYTGDLAGELARRYGETPFDVIIDGWGNQTLFNHCAGFLKPEGVYNTASIHYSGFTGWPVIVAALKLIWNVIRPKSAWLGGTGRSWMTATMLDPGVEFMDQVVALFAEGKIRVVVDSEWSFEQVHEAYDVLISGRARGKVVVKIAE</sequence>
<dbReference type="Pfam" id="PF13602">
    <property type="entry name" value="ADH_zinc_N_2"/>
    <property type="match status" value="1"/>
</dbReference>
<reference evidence="3" key="1">
    <citation type="journal article" date="2023" name="Mol. Phylogenet. Evol.">
        <title>Genome-scale phylogeny and comparative genomics of the fungal order Sordariales.</title>
        <authorList>
            <person name="Hensen N."/>
            <person name="Bonometti L."/>
            <person name="Westerberg I."/>
            <person name="Brannstrom I.O."/>
            <person name="Guillou S."/>
            <person name="Cros-Aarteil S."/>
            <person name="Calhoun S."/>
            <person name="Haridas S."/>
            <person name="Kuo A."/>
            <person name="Mondo S."/>
            <person name="Pangilinan J."/>
            <person name="Riley R."/>
            <person name="LaButti K."/>
            <person name="Andreopoulos B."/>
            <person name="Lipzen A."/>
            <person name="Chen C."/>
            <person name="Yan M."/>
            <person name="Daum C."/>
            <person name="Ng V."/>
            <person name="Clum A."/>
            <person name="Steindorff A."/>
            <person name="Ohm R.A."/>
            <person name="Martin F."/>
            <person name="Silar P."/>
            <person name="Natvig D.O."/>
            <person name="Lalanne C."/>
            <person name="Gautier V."/>
            <person name="Ament-Velasquez S.L."/>
            <person name="Kruys A."/>
            <person name="Hutchinson M.I."/>
            <person name="Powell A.J."/>
            <person name="Barry K."/>
            <person name="Miller A.N."/>
            <person name="Grigoriev I.V."/>
            <person name="Debuchy R."/>
            <person name="Gladieux P."/>
            <person name="Hiltunen Thoren M."/>
            <person name="Johannesson H."/>
        </authorList>
    </citation>
    <scope>NUCLEOTIDE SEQUENCE</scope>
    <source>
        <strain evidence="3">CBS 955.72</strain>
    </source>
</reference>
<keyword evidence="1" id="KW-0560">Oxidoreductase</keyword>
<dbReference type="GO" id="GO:0005739">
    <property type="term" value="C:mitochondrion"/>
    <property type="evidence" value="ECO:0007669"/>
    <property type="project" value="TreeGrafter"/>
</dbReference>
<evidence type="ECO:0000256" key="1">
    <source>
        <dbReference type="ARBA" id="ARBA00023002"/>
    </source>
</evidence>
<dbReference type="InterPro" id="IPR020843">
    <property type="entry name" value="ER"/>
</dbReference>
<dbReference type="SUPFAM" id="SSF50129">
    <property type="entry name" value="GroES-like"/>
    <property type="match status" value="1"/>
</dbReference>
<reference evidence="3" key="2">
    <citation type="submission" date="2023-06" db="EMBL/GenBank/DDBJ databases">
        <authorList>
            <consortium name="Lawrence Berkeley National Laboratory"/>
            <person name="Haridas S."/>
            <person name="Hensen N."/>
            <person name="Bonometti L."/>
            <person name="Westerberg I."/>
            <person name="Brannstrom I.O."/>
            <person name="Guillou S."/>
            <person name="Cros-Aarteil S."/>
            <person name="Calhoun S."/>
            <person name="Kuo A."/>
            <person name="Mondo S."/>
            <person name="Pangilinan J."/>
            <person name="Riley R."/>
            <person name="Labutti K."/>
            <person name="Andreopoulos B."/>
            <person name="Lipzen A."/>
            <person name="Chen C."/>
            <person name="Yanf M."/>
            <person name="Daum C."/>
            <person name="Ng V."/>
            <person name="Clum A."/>
            <person name="Steindorff A."/>
            <person name="Ohm R."/>
            <person name="Martin F."/>
            <person name="Silar P."/>
            <person name="Natvig D."/>
            <person name="Lalanne C."/>
            <person name="Gautier V."/>
            <person name="Ament-Velasquez S.L."/>
            <person name="Kruys A."/>
            <person name="Hutchinson M.I."/>
            <person name="Powell A.J."/>
            <person name="Barry K."/>
            <person name="Miller A.N."/>
            <person name="Grigoriev I.V."/>
            <person name="Debuchy R."/>
            <person name="Gladieux P."/>
            <person name="Thoren M.H."/>
            <person name="Johannesson H."/>
        </authorList>
    </citation>
    <scope>NUCLEOTIDE SEQUENCE</scope>
    <source>
        <strain evidence="3">CBS 955.72</strain>
    </source>
</reference>
<dbReference type="SMART" id="SM00829">
    <property type="entry name" value="PKS_ER"/>
    <property type="match status" value="1"/>
</dbReference>
<feature type="domain" description="Enoyl reductase (ER)" evidence="2">
    <location>
        <begin position="6"/>
        <end position="287"/>
    </location>
</feature>
<protein>
    <recommendedName>
        <fullName evidence="2">Enoyl reductase (ER) domain-containing protein</fullName>
    </recommendedName>
</protein>
<organism evidence="3 4">
    <name type="scientific">Lasiosphaeria hispida</name>
    <dbReference type="NCBI Taxonomy" id="260671"/>
    <lineage>
        <taxon>Eukaryota</taxon>
        <taxon>Fungi</taxon>
        <taxon>Dikarya</taxon>
        <taxon>Ascomycota</taxon>
        <taxon>Pezizomycotina</taxon>
        <taxon>Sordariomycetes</taxon>
        <taxon>Sordariomycetidae</taxon>
        <taxon>Sordariales</taxon>
        <taxon>Lasiosphaeriaceae</taxon>
        <taxon>Lasiosphaeria</taxon>
    </lineage>
</organism>
<keyword evidence="4" id="KW-1185">Reference proteome</keyword>
<dbReference type="AlphaFoldDB" id="A0AAJ0HPG5"/>
<evidence type="ECO:0000313" key="4">
    <source>
        <dbReference type="Proteomes" id="UP001275084"/>
    </source>
</evidence>
<dbReference type="InterPro" id="IPR011032">
    <property type="entry name" value="GroES-like_sf"/>
</dbReference>
<accession>A0AAJ0HPG5</accession>
<dbReference type="GO" id="GO:0008270">
    <property type="term" value="F:zinc ion binding"/>
    <property type="evidence" value="ECO:0007669"/>
    <property type="project" value="InterPro"/>
</dbReference>
<evidence type="ECO:0000313" key="3">
    <source>
        <dbReference type="EMBL" id="KAK3358938.1"/>
    </source>
</evidence>
<evidence type="ECO:0000259" key="2">
    <source>
        <dbReference type="SMART" id="SM00829"/>
    </source>
</evidence>
<dbReference type="EMBL" id="JAUIQD010000002">
    <property type="protein sequence ID" value="KAK3358938.1"/>
    <property type="molecule type" value="Genomic_DNA"/>
</dbReference>
<dbReference type="InterPro" id="IPR036291">
    <property type="entry name" value="NAD(P)-bd_dom_sf"/>
</dbReference>
<dbReference type="Proteomes" id="UP001275084">
    <property type="component" value="Unassembled WGS sequence"/>
</dbReference>
<proteinExistence type="predicted"/>